<dbReference type="CDD" id="cd15841">
    <property type="entry name" value="SNARE_Qc"/>
    <property type="match status" value="1"/>
</dbReference>
<evidence type="ECO:0000256" key="1">
    <source>
        <dbReference type="ARBA" id="ARBA00004211"/>
    </source>
</evidence>
<dbReference type="FunFam" id="1.20.5.110:FF:000006">
    <property type="entry name" value="Syntaxin 6"/>
    <property type="match status" value="1"/>
</dbReference>
<keyword evidence="6 9" id="KW-1133">Transmembrane helix</keyword>
<evidence type="ECO:0000256" key="2">
    <source>
        <dbReference type="ARBA" id="ARBA00009063"/>
    </source>
</evidence>
<proteinExistence type="inferred from homology"/>
<dbReference type="Proteomes" id="UP001141552">
    <property type="component" value="Unassembled WGS sequence"/>
</dbReference>
<dbReference type="Gene3D" id="1.20.5.110">
    <property type="match status" value="1"/>
</dbReference>
<dbReference type="AlphaFoldDB" id="A0A9Q0JGJ2"/>
<dbReference type="InterPro" id="IPR006012">
    <property type="entry name" value="Syntaxin/epimorphin_CS"/>
</dbReference>
<accession>A0A9Q0JGJ2</accession>
<feature type="transmembrane region" description="Helical" evidence="9">
    <location>
        <begin position="259"/>
        <end position="280"/>
    </location>
</feature>
<dbReference type="PROSITE" id="PS50192">
    <property type="entry name" value="T_SNARE"/>
    <property type="match status" value="1"/>
</dbReference>
<evidence type="ECO:0000256" key="5">
    <source>
        <dbReference type="ARBA" id="ARBA00022927"/>
    </source>
</evidence>
<sequence length="281" mass="32077">MSVIDILFRVDDICKRYEKYDIEKQRELNAYGDDTFAHQYAAVEAEIESALNKADVVAMETNRASVAAKNAEIRRIKARLMDEVPKLAKLAKKKVKGLSKEEHLIRADWVLSLPDRIQAIPDGTTRADDKGGWAGSASNNIKFDTSDAHLNDEFFQESEESSAFRQEHERRKLKQAFYNQYFLIYFSTSSFPQDEGLDVISEGLDVLKNLAQDMSEELDRQVPLIDEIETKVDKATSDLRNTNVRLKKTLVEIRSSRNFCIDIILLCVILGIASYLYNILN</sequence>
<keyword evidence="12" id="KW-1185">Reference proteome</keyword>
<evidence type="ECO:0000256" key="6">
    <source>
        <dbReference type="ARBA" id="ARBA00022989"/>
    </source>
</evidence>
<evidence type="ECO:0000256" key="7">
    <source>
        <dbReference type="ARBA" id="ARBA00023054"/>
    </source>
</evidence>
<keyword evidence="5" id="KW-0653">Protein transport</keyword>
<dbReference type="OrthoDB" id="29755at2759"/>
<protein>
    <recommendedName>
        <fullName evidence="10">t-SNARE coiled-coil homology domain-containing protein</fullName>
    </recommendedName>
</protein>
<dbReference type="GO" id="GO:0006886">
    <property type="term" value="P:intracellular protein transport"/>
    <property type="evidence" value="ECO:0007669"/>
    <property type="project" value="InterPro"/>
</dbReference>
<dbReference type="GO" id="GO:0005886">
    <property type="term" value="C:plasma membrane"/>
    <property type="evidence" value="ECO:0007669"/>
    <property type="project" value="TreeGrafter"/>
</dbReference>
<evidence type="ECO:0000313" key="12">
    <source>
        <dbReference type="Proteomes" id="UP001141552"/>
    </source>
</evidence>
<comment type="similarity">
    <text evidence="2">Belongs to the syntaxin family.</text>
</comment>
<dbReference type="EMBL" id="JAKUCV010003188">
    <property type="protein sequence ID" value="KAJ4839805.1"/>
    <property type="molecule type" value="Genomic_DNA"/>
</dbReference>
<organism evidence="11 12">
    <name type="scientific">Turnera subulata</name>
    <dbReference type="NCBI Taxonomy" id="218843"/>
    <lineage>
        <taxon>Eukaryota</taxon>
        <taxon>Viridiplantae</taxon>
        <taxon>Streptophyta</taxon>
        <taxon>Embryophyta</taxon>
        <taxon>Tracheophyta</taxon>
        <taxon>Spermatophyta</taxon>
        <taxon>Magnoliopsida</taxon>
        <taxon>eudicotyledons</taxon>
        <taxon>Gunneridae</taxon>
        <taxon>Pentapetalae</taxon>
        <taxon>rosids</taxon>
        <taxon>fabids</taxon>
        <taxon>Malpighiales</taxon>
        <taxon>Passifloraceae</taxon>
        <taxon>Turnera</taxon>
    </lineage>
</organism>
<evidence type="ECO:0000256" key="3">
    <source>
        <dbReference type="ARBA" id="ARBA00022448"/>
    </source>
</evidence>
<dbReference type="SUPFAM" id="SSF58038">
    <property type="entry name" value="SNARE fusion complex"/>
    <property type="match status" value="1"/>
</dbReference>
<keyword evidence="3" id="KW-0813">Transport</keyword>
<gene>
    <name evidence="11" type="ORF">Tsubulata_032011</name>
</gene>
<comment type="caution">
    <text evidence="11">The sequence shown here is derived from an EMBL/GenBank/DDBJ whole genome shotgun (WGS) entry which is preliminary data.</text>
</comment>
<dbReference type="PROSITE" id="PS00914">
    <property type="entry name" value="SYNTAXIN"/>
    <property type="match status" value="1"/>
</dbReference>
<comment type="subcellular location">
    <subcellularLocation>
        <location evidence="1">Membrane</location>
        <topology evidence="1">Single-pass type IV membrane protein</topology>
    </subcellularLocation>
</comment>
<keyword evidence="7" id="KW-0175">Coiled coil</keyword>
<dbReference type="GO" id="GO:0005484">
    <property type="term" value="F:SNAP receptor activity"/>
    <property type="evidence" value="ECO:0007669"/>
    <property type="project" value="InterPro"/>
</dbReference>
<evidence type="ECO:0000256" key="4">
    <source>
        <dbReference type="ARBA" id="ARBA00022692"/>
    </source>
</evidence>
<reference evidence="11" key="2">
    <citation type="journal article" date="2023" name="Plants (Basel)">
        <title>Annotation of the Turnera subulata (Passifloraceae) Draft Genome Reveals the S-Locus Evolved after the Divergence of Turneroideae from Passifloroideae in a Stepwise Manner.</title>
        <authorList>
            <person name="Henning P.M."/>
            <person name="Roalson E.H."/>
            <person name="Mir W."/>
            <person name="McCubbin A.G."/>
            <person name="Shore J.S."/>
        </authorList>
    </citation>
    <scope>NUCLEOTIDE SEQUENCE</scope>
    <source>
        <strain evidence="11">F60SS</strain>
    </source>
</reference>
<keyword evidence="8 9" id="KW-0472">Membrane</keyword>
<evidence type="ECO:0000256" key="9">
    <source>
        <dbReference type="SAM" id="Phobius"/>
    </source>
</evidence>
<name>A0A9Q0JGJ2_9ROSI</name>
<evidence type="ECO:0000313" key="11">
    <source>
        <dbReference type="EMBL" id="KAJ4839805.1"/>
    </source>
</evidence>
<evidence type="ECO:0000259" key="10">
    <source>
        <dbReference type="PROSITE" id="PS50192"/>
    </source>
</evidence>
<evidence type="ECO:0000256" key="8">
    <source>
        <dbReference type="ARBA" id="ARBA00023136"/>
    </source>
</evidence>
<keyword evidence="4 9" id="KW-0812">Transmembrane</keyword>
<feature type="domain" description="T-SNARE coiled-coil homology" evidence="10">
    <location>
        <begin position="187"/>
        <end position="249"/>
    </location>
</feature>
<dbReference type="PANTHER" id="PTHR19305:SF35">
    <property type="entry name" value="SYNTAXIN-72"/>
    <property type="match status" value="1"/>
</dbReference>
<reference evidence="11" key="1">
    <citation type="submission" date="2022-02" db="EMBL/GenBank/DDBJ databases">
        <authorList>
            <person name="Henning P.M."/>
            <person name="McCubbin A.G."/>
            <person name="Shore J.S."/>
        </authorList>
    </citation>
    <scope>NUCLEOTIDE SEQUENCE</scope>
    <source>
        <strain evidence="11">F60SS</strain>
        <tissue evidence="11">Leaves</tissue>
    </source>
</reference>
<dbReference type="InterPro" id="IPR000727">
    <property type="entry name" value="T_SNARE_dom"/>
</dbReference>
<dbReference type="PANTHER" id="PTHR19305">
    <property type="entry name" value="SYNAPTOSOMAL ASSOCIATED PROTEIN"/>
    <property type="match status" value="1"/>
</dbReference>
<dbReference type="Pfam" id="PF05739">
    <property type="entry name" value="SNARE"/>
    <property type="match status" value="1"/>
</dbReference>